<dbReference type="EMBL" id="AP025298">
    <property type="protein sequence ID" value="BDD02127.1"/>
    <property type="molecule type" value="Genomic_DNA"/>
</dbReference>
<protein>
    <submittedName>
        <fullName evidence="2">3-hydroxyacyl-ACP dehydratase</fullName>
    </submittedName>
</protein>
<keyword evidence="3" id="KW-1185">Reference proteome</keyword>
<evidence type="ECO:0000259" key="1">
    <source>
        <dbReference type="Pfam" id="PF22818"/>
    </source>
</evidence>
<dbReference type="InterPro" id="IPR029069">
    <property type="entry name" value="HotDog_dom_sf"/>
</dbReference>
<geneLocation type="plasmid" evidence="2 3">
    <name>pPP6</name>
</geneLocation>
<dbReference type="Proteomes" id="UP001354989">
    <property type="component" value="Plasmid pPP6"/>
</dbReference>
<sequence length="117" mass="13843">MRDLFIYHKIELKEDTLTAQVKVNHEHCIFDGHFPEQSILPGVCTIFLIKNCLNKVLNKQFHLKQIKQVKYTKMIIPQQERELTLALKLVQEEEFLKVRGKVLDQDNIAIKFTAFYN</sequence>
<name>A0ABN6LL01_9BACT</name>
<dbReference type="Pfam" id="PF22818">
    <property type="entry name" value="ApeI-like"/>
    <property type="match status" value="1"/>
</dbReference>
<dbReference type="RefSeq" id="WP_338399300.1">
    <property type="nucleotide sequence ID" value="NZ_AP025298.1"/>
</dbReference>
<gene>
    <name evidence="2" type="ORF">PEPS_44070</name>
</gene>
<organism evidence="2 3">
    <name type="scientific">Persicobacter psychrovividus</name>
    <dbReference type="NCBI Taxonomy" id="387638"/>
    <lineage>
        <taxon>Bacteria</taxon>
        <taxon>Pseudomonadati</taxon>
        <taxon>Bacteroidota</taxon>
        <taxon>Cytophagia</taxon>
        <taxon>Cytophagales</taxon>
        <taxon>Persicobacteraceae</taxon>
        <taxon>Persicobacter</taxon>
    </lineage>
</organism>
<feature type="domain" description="ApeI dehydratase-like" evidence="1">
    <location>
        <begin position="12"/>
        <end position="90"/>
    </location>
</feature>
<proteinExistence type="predicted"/>
<accession>A0ABN6LL01</accession>
<dbReference type="SUPFAM" id="SSF54637">
    <property type="entry name" value="Thioesterase/thiol ester dehydrase-isomerase"/>
    <property type="match status" value="1"/>
</dbReference>
<dbReference type="Gene3D" id="3.10.129.10">
    <property type="entry name" value="Hotdog Thioesterase"/>
    <property type="match status" value="1"/>
</dbReference>
<keyword evidence="2" id="KW-0614">Plasmid</keyword>
<dbReference type="InterPro" id="IPR054545">
    <property type="entry name" value="ApeI-like"/>
</dbReference>
<evidence type="ECO:0000313" key="2">
    <source>
        <dbReference type="EMBL" id="BDD02127.1"/>
    </source>
</evidence>
<reference evidence="2 3" key="1">
    <citation type="submission" date="2021-12" db="EMBL/GenBank/DDBJ databases">
        <title>Genome sequencing of bacteria with rrn-lacking chromosome and rrn-plasmid.</title>
        <authorList>
            <person name="Anda M."/>
            <person name="Iwasaki W."/>
        </authorList>
    </citation>
    <scope>NUCLEOTIDE SEQUENCE [LARGE SCALE GENOMIC DNA]</scope>
    <source>
        <strain evidence="2 3">NBRC 101262</strain>
        <plasmid evidence="2 3">pPP6</plasmid>
    </source>
</reference>
<evidence type="ECO:0000313" key="3">
    <source>
        <dbReference type="Proteomes" id="UP001354989"/>
    </source>
</evidence>